<sequence>MSRLFATPPPRMIERLTVIGTGLIGGSLGLAWAQRQPEITIVGHDRPEVLERAEERGAIDEKAADPLSAVADTDLVVLATPLATTVRLLDTIADALPEGCFVTDVASVKEPVLDQAADVLPDHATFLGGHPMAGAEHSGIDHADPLLFENAVYSLCLPEDTDEAALDEGLAPLVELIEATGSRPLVLDAPRHDRLVAATSHVPQLLSVALVNLVATTEDDADRDLALQLAGGGFRDMTRIASSPFDVWRDVLVGNERAIHDALSRLRRGLRTLRNRLIEEDLDALEDAFDEARTARDAMPQDSKGFLHPLSDVYVRAPDEEGVIHELSGHLLDADLNIKDIELQTIRDGTGGTFRLAFETAGDAEEAVAVLSAAGYEARRP</sequence>
<dbReference type="InterPro" id="IPR046826">
    <property type="entry name" value="PDH_N"/>
</dbReference>
<organism evidence="5 6">
    <name type="scientific">Salinibacter ruber (strain DSM 13855 / M31)</name>
    <dbReference type="NCBI Taxonomy" id="309807"/>
    <lineage>
        <taxon>Bacteria</taxon>
        <taxon>Pseudomonadati</taxon>
        <taxon>Rhodothermota</taxon>
        <taxon>Rhodothermia</taxon>
        <taxon>Rhodothermales</taxon>
        <taxon>Salinibacteraceae</taxon>
        <taxon>Salinibacter</taxon>
    </lineage>
</organism>
<evidence type="ECO:0000259" key="4">
    <source>
        <dbReference type="PROSITE" id="PS51176"/>
    </source>
</evidence>
<dbReference type="GO" id="GO:0070403">
    <property type="term" value="F:NAD+ binding"/>
    <property type="evidence" value="ECO:0007669"/>
    <property type="project" value="InterPro"/>
</dbReference>
<dbReference type="EMBL" id="CP000159">
    <property type="protein sequence ID" value="ABC44048.1"/>
    <property type="molecule type" value="Genomic_DNA"/>
</dbReference>
<dbReference type="GO" id="GO:0006571">
    <property type="term" value="P:tyrosine biosynthetic process"/>
    <property type="evidence" value="ECO:0007669"/>
    <property type="project" value="InterPro"/>
</dbReference>
<dbReference type="Pfam" id="PF20463">
    <property type="entry name" value="PDH_C"/>
    <property type="match status" value="1"/>
</dbReference>
<dbReference type="GO" id="GO:0004665">
    <property type="term" value="F:prephenate dehydrogenase (NADP+) activity"/>
    <property type="evidence" value="ECO:0007669"/>
    <property type="project" value="InterPro"/>
</dbReference>
<dbReference type="OrthoDB" id="9802008at2"/>
<reference evidence="5 6" key="1">
    <citation type="journal article" date="2005" name="Proc. Natl. Acad. Sci. U.S.A.">
        <title>The genome of Salinibacter ruber: convergence and gene exchange among hyperhalophilic bacteria and archaea.</title>
        <authorList>
            <person name="Mongodin E.F."/>
            <person name="Nelson K.E."/>
            <person name="Daugherty S."/>
            <person name="Deboy R.T."/>
            <person name="Wister J."/>
            <person name="Khouri H."/>
            <person name="Weidman J."/>
            <person name="Walsh D.A."/>
            <person name="Papke R.T."/>
            <person name="Sanchez Perez G."/>
            <person name="Sharma A.K."/>
            <person name="Nesbo C.L."/>
            <person name="MacLeod D."/>
            <person name="Bapteste E."/>
            <person name="Doolittle W.F."/>
            <person name="Charlebois R.L."/>
            <person name="Legault B."/>
            <person name="Rodriguez-Valera F."/>
        </authorList>
    </citation>
    <scope>NUCLEOTIDE SEQUENCE [LARGE SCALE GENOMIC DNA]</scope>
    <source>
        <strain evidence="6">DSM 13855 / CECT 5946 / M31</strain>
    </source>
</reference>
<dbReference type="InterPro" id="IPR046825">
    <property type="entry name" value="PDH_C"/>
</dbReference>
<dbReference type="InterPro" id="IPR036291">
    <property type="entry name" value="NAD(P)-bd_dom_sf"/>
</dbReference>
<comment type="pathway">
    <text evidence="3">Amino-acid biosynthesis.</text>
</comment>
<dbReference type="SUPFAM" id="SSF55021">
    <property type="entry name" value="ACT-like"/>
    <property type="match status" value="1"/>
</dbReference>
<dbReference type="HOGENOM" id="CLU_055968_2_1_10"/>
<dbReference type="Pfam" id="PF02153">
    <property type="entry name" value="PDH_N"/>
    <property type="match status" value="1"/>
</dbReference>
<dbReference type="KEGG" id="sru:SRU_1616"/>
<dbReference type="PANTHER" id="PTHR21363">
    <property type="entry name" value="PREPHENATE DEHYDROGENASE"/>
    <property type="match status" value="1"/>
</dbReference>
<name>Q2S245_SALRD</name>
<dbReference type="PROSITE" id="PS51176">
    <property type="entry name" value="PDH_ADH"/>
    <property type="match status" value="1"/>
</dbReference>
<evidence type="ECO:0000256" key="1">
    <source>
        <dbReference type="ARBA" id="ARBA00023002"/>
    </source>
</evidence>
<dbReference type="CDD" id="cd04909">
    <property type="entry name" value="ACT_PDH-BS"/>
    <property type="match status" value="1"/>
</dbReference>
<keyword evidence="2" id="KW-0057">Aromatic amino acid biosynthesis</keyword>
<dbReference type="SUPFAM" id="SSF51735">
    <property type="entry name" value="NAD(P)-binding Rossmann-fold domains"/>
    <property type="match status" value="1"/>
</dbReference>
<dbReference type="GO" id="GO:0008977">
    <property type="term" value="F:prephenate dehydrogenase (NAD+) activity"/>
    <property type="evidence" value="ECO:0007669"/>
    <property type="project" value="UniProtKB-EC"/>
</dbReference>
<evidence type="ECO:0000313" key="6">
    <source>
        <dbReference type="Proteomes" id="UP000008674"/>
    </source>
</evidence>
<evidence type="ECO:0000313" key="5">
    <source>
        <dbReference type="EMBL" id="ABC44048.1"/>
    </source>
</evidence>
<evidence type="ECO:0000256" key="3">
    <source>
        <dbReference type="ARBA" id="ARBA00029440"/>
    </source>
</evidence>
<dbReference type="eggNOG" id="COG0287">
    <property type="taxonomic scope" value="Bacteria"/>
</dbReference>
<dbReference type="PANTHER" id="PTHR21363:SF0">
    <property type="entry name" value="PREPHENATE DEHYDROGENASE [NADP(+)]"/>
    <property type="match status" value="1"/>
</dbReference>
<keyword evidence="2" id="KW-0028">Amino-acid biosynthesis</keyword>
<dbReference type="EC" id="1.3.1.12" evidence="5"/>
<dbReference type="InterPro" id="IPR008927">
    <property type="entry name" value="6-PGluconate_DH-like_C_sf"/>
</dbReference>
<dbReference type="InterPro" id="IPR045865">
    <property type="entry name" value="ACT-like_dom_sf"/>
</dbReference>
<dbReference type="EnsemblBacteria" id="ABC44048">
    <property type="protein sequence ID" value="ABC44048"/>
    <property type="gene ID" value="SRU_1616"/>
</dbReference>
<feature type="domain" description="Prephenate/arogenate dehydrogenase" evidence="4">
    <location>
        <begin position="14"/>
        <end position="307"/>
    </location>
</feature>
<dbReference type="InterPro" id="IPR003099">
    <property type="entry name" value="Prephen_DH"/>
</dbReference>
<dbReference type="Gene3D" id="1.10.3660.10">
    <property type="entry name" value="6-phosphogluconate dehydrogenase C-terminal like domain"/>
    <property type="match status" value="1"/>
</dbReference>
<dbReference type="Gene3D" id="3.40.50.720">
    <property type="entry name" value="NAD(P)-binding Rossmann-like Domain"/>
    <property type="match status" value="1"/>
</dbReference>
<accession>Q2S245</accession>
<dbReference type="Proteomes" id="UP000008674">
    <property type="component" value="Chromosome"/>
</dbReference>
<keyword evidence="1 5" id="KW-0560">Oxidoreductase</keyword>
<protein>
    <submittedName>
        <fullName evidence="5">Prephenate dehydrogenase</fullName>
        <ecNumber evidence="5">1.3.1.12</ecNumber>
    </submittedName>
</protein>
<dbReference type="FunFam" id="3.40.50.720:FF:000208">
    <property type="entry name" value="Prephenate dehydrogenase"/>
    <property type="match status" value="1"/>
</dbReference>
<dbReference type="InterPro" id="IPR050812">
    <property type="entry name" value="Preph/Arog_dehydrog"/>
</dbReference>
<evidence type="ECO:0000256" key="2">
    <source>
        <dbReference type="ARBA" id="ARBA00023141"/>
    </source>
</evidence>
<proteinExistence type="predicted"/>
<keyword evidence="6" id="KW-1185">Reference proteome</keyword>
<gene>
    <name evidence="5" type="primary">tyrA</name>
    <name evidence="5" type="ordered locus">SRU_1616</name>
</gene>
<dbReference type="SUPFAM" id="SSF48179">
    <property type="entry name" value="6-phosphogluconate dehydrogenase C-terminal domain-like"/>
    <property type="match status" value="1"/>
</dbReference>
<dbReference type="AlphaFoldDB" id="Q2S245"/>
<dbReference type="STRING" id="309807.SRU_1616"/>